<gene>
    <name evidence="4" type="ORF">WMY93_025012</name>
</gene>
<dbReference type="InterPro" id="IPR001846">
    <property type="entry name" value="VWF_type-D"/>
</dbReference>
<dbReference type="InterPro" id="IPR037088">
    <property type="entry name" value="Vitellinogen_b-sht_shell_sf"/>
</dbReference>
<dbReference type="GO" id="GO:0045735">
    <property type="term" value="F:nutrient reservoir activity"/>
    <property type="evidence" value="ECO:0007669"/>
    <property type="project" value="UniProtKB-KW"/>
</dbReference>
<accession>A0AAW0NC87</accession>
<dbReference type="Proteomes" id="UP001460270">
    <property type="component" value="Unassembled WGS sequence"/>
</dbReference>
<dbReference type="EMBL" id="JBBPFD010000018">
    <property type="protein sequence ID" value="KAK7889452.1"/>
    <property type="molecule type" value="Genomic_DNA"/>
</dbReference>
<dbReference type="GO" id="GO:0071391">
    <property type="term" value="P:cellular response to estrogen stimulus"/>
    <property type="evidence" value="ECO:0007669"/>
    <property type="project" value="TreeGrafter"/>
</dbReference>
<evidence type="ECO:0000256" key="1">
    <source>
        <dbReference type="ARBA" id="ARBA00022761"/>
    </source>
</evidence>
<dbReference type="Pfam" id="PF09175">
    <property type="entry name" value="Vit_b-sht_shell"/>
    <property type="match status" value="1"/>
</dbReference>
<keyword evidence="5" id="KW-1185">Reference proteome</keyword>
<dbReference type="PANTHER" id="PTHR23345:SF9">
    <property type="entry name" value="VITELLOGENIN-RELATED"/>
    <property type="match status" value="1"/>
</dbReference>
<dbReference type="PANTHER" id="PTHR23345">
    <property type="entry name" value="VITELLOGENIN-RELATED"/>
    <property type="match status" value="1"/>
</dbReference>
<dbReference type="AlphaFoldDB" id="A0AAW0NC87"/>
<evidence type="ECO:0000313" key="4">
    <source>
        <dbReference type="EMBL" id="KAK7889452.1"/>
    </source>
</evidence>
<name>A0AAW0NC87_9GOBI</name>
<proteinExistence type="predicted"/>
<comment type="caution">
    <text evidence="4">The sequence shown here is derived from an EMBL/GenBank/DDBJ whole genome shotgun (WGS) entry which is preliminary data.</text>
</comment>
<keyword evidence="2" id="KW-0325">Glycoprotein</keyword>
<organism evidence="4 5">
    <name type="scientific">Mugilogobius chulae</name>
    <name type="common">yellowstripe goby</name>
    <dbReference type="NCBI Taxonomy" id="88201"/>
    <lineage>
        <taxon>Eukaryota</taxon>
        <taxon>Metazoa</taxon>
        <taxon>Chordata</taxon>
        <taxon>Craniata</taxon>
        <taxon>Vertebrata</taxon>
        <taxon>Euteleostomi</taxon>
        <taxon>Actinopterygii</taxon>
        <taxon>Neopterygii</taxon>
        <taxon>Teleostei</taxon>
        <taxon>Neoteleostei</taxon>
        <taxon>Acanthomorphata</taxon>
        <taxon>Gobiaria</taxon>
        <taxon>Gobiiformes</taxon>
        <taxon>Gobioidei</taxon>
        <taxon>Gobiidae</taxon>
        <taxon>Gobionellinae</taxon>
        <taxon>Mugilogobius</taxon>
    </lineage>
</organism>
<sequence>MELSKNKVAAKISWGEKCRTYDTMITAETGLVQNKMAARIRVAWKRLPSSVTKHAKMIYQRILASYLSSVSKQKRSDVTKQISLTAVVESEKLVNVILKSPAAIYKRNVALPVSLPIHSLNDQLPYNDVHNNLHYLLEKTTGPICRFERGQLTTFSNKRYENYMPDSCFQVLAQDCTSSLNFIVLLKKDSSNVMRSMQRLVEIGKDIDMRYNEERPTVTINGQEIARESLPYNKDSFKIELKNSNKLVLYAKEFGITELNFSNMEVELHILNDYRNRVCGLCGQANGDKRNDLRMPNGNLNDNPVSFVSSWTLPSQSCSDETGKRIQQLDKHSNSG</sequence>
<evidence type="ECO:0000313" key="5">
    <source>
        <dbReference type="Proteomes" id="UP001460270"/>
    </source>
</evidence>
<evidence type="ECO:0000256" key="2">
    <source>
        <dbReference type="ARBA" id="ARBA00023180"/>
    </source>
</evidence>
<dbReference type="SMART" id="SM01170">
    <property type="entry name" value="DUF1944"/>
    <property type="match status" value="1"/>
</dbReference>
<protein>
    <recommendedName>
        <fullName evidence="3">VWFD domain-containing protein</fullName>
    </recommendedName>
</protein>
<dbReference type="SUPFAM" id="SSF56968">
    <property type="entry name" value="Lipovitellin-phosvitin complex, beta-sheet shell regions"/>
    <property type="match status" value="1"/>
</dbReference>
<reference evidence="5" key="1">
    <citation type="submission" date="2024-04" db="EMBL/GenBank/DDBJ databases">
        <title>Salinicola lusitanus LLJ914,a marine bacterium isolated from the Okinawa Trough.</title>
        <authorList>
            <person name="Li J."/>
        </authorList>
    </citation>
    <scope>NUCLEOTIDE SEQUENCE [LARGE SCALE GENOMIC DNA]</scope>
</reference>
<evidence type="ECO:0000259" key="3">
    <source>
        <dbReference type="PROSITE" id="PS51233"/>
    </source>
</evidence>
<dbReference type="InterPro" id="IPR050733">
    <property type="entry name" value="Vitellogenin/Apolipophorin"/>
</dbReference>
<dbReference type="InterPro" id="IPR015258">
    <property type="entry name" value="Vitellinogen_b-sht_shell"/>
</dbReference>
<keyword evidence="1" id="KW-0758">Storage protein</keyword>
<dbReference type="Pfam" id="PF00094">
    <property type="entry name" value="VWD"/>
    <property type="match status" value="1"/>
</dbReference>
<dbReference type="InterPro" id="IPR015819">
    <property type="entry name" value="Lipid_transp_b-sht_shell"/>
</dbReference>
<dbReference type="GO" id="GO:0005319">
    <property type="term" value="F:lipid transporter activity"/>
    <property type="evidence" value="ECO:0007669"/>
    <property type="project" value="InterPro"/>
</dbReference>
<dbReference type="Gene3D" id="2.20.90.10">
    <property type="entry name" value="Vitellinogen, beta-sheet shell domain"/>
    <property type="match status" value="1"/>
</dbReference>
<dbReference type="PROSITE" id="PS51233">
    <property type="entry name" value="VWFD"/>
    <property type="match status" value="1"/>
</dbReference>
<dbReference type="GO" id="GO:0032355">
    <property type="term" value="P:response to estradiol"/>
    <property type="evidence" value="ECO:0007669"/>
    <property type="project" value="TreeGrafter"/>
</dbReference>
<feature type="domain" description="VWFD" evidence="3">
    <location>
        <begin position="143"/>
        <end position="319"/>
    </location>
</feature>
<dbReference type="SMART" id="SM00216">
    <property type="entry name" value="VWD"/>
    <property type="match status" value="1"/>
</dbReference>